<dbReference type="PRINTS" id="PR01161">
    <property type="entry name" value="TUBULIN"/>
</dbReference>
<dbReference type="InterPro" id="IPR002452">
    <property type="entry name" value="Alpha_tubulin"/>
</dbReference>
<evidence type="ECO:0000256" key="4">
    <source>
        <dbReference type="ARBA" id="ARBA00022801"/>
    </source>
</evidence>
<dbReference type="Gene3D" id="1.10.287.600">
    <property type="entry name" value="Helix hairpin bin"/>
    <property type="match status" value="1"/>
</dbReference>
<dbReference type="InterPro" id="IPR008280">
    <property type="entry name" value="Tub_FtsZ_C"/>
</dbReference>
<dbReference type="Gene3D" id="3.40.50.1440">
    <property type="entry name" value="Tubulin/FtsZ, GTPase domain"/>
    <property type="match status" value="1"/>
</dbReference>
<dbReference type="Pfam" id="PF00091">
    <property type="entry name" value="Tubulin"/>
    <property type="match status" value="1"/>
</dbReference>
<dbReference type="InterPro" id="IPR018316">
    <property type="entry name" value="Tubulin/FtsZ_2-layer-sand-dom"/>
</dbReference>
<keyword evidence="4" id="KW-0378">Hydrolase</keyword>
<keyword evidence="9" id="KW-1185">Reference proteome</keyword>
<evidence type="ECO:0000313" key="9">
    <source>
        <dbReference type="Proteomes" id="UP000282613"/>
    </source>
</evidence>
<dbReference type="InterPro" id="IPR017975">
    <property type="entry name" value="Tubulin_CS"/>
</dbReference>
<dbReference type="InterPro" id="IPR023123">
    <property type="entry name" value="Tubulin_C"/>
</dbReference>
<dbReference type="GO" id="GO:0005200">
    <property type="term" value="F:structural constituent of cytoskeleton"/>
    <property type="evidence" value="ECO:0007669"/>
    <property type="project" value="InterPro"/>
</dbReference>
<comment type="similarity">
    <text evidence="1">Belongs to the tubulin family.</text>
</comment>
<dbReference type="GO" id="GO:0016787">
    <property type="term" value="F:hydrolase activity"/>
    <property type="evidence" value="ECO:0007669"/>
    <property type="project" value="UniProtKB-KW"/>
</dbReference>
<dbReference type="SUPFAM" id="SSF52490">
    <property type="entry name" value="Tubulin nucleotide-binding domain-like"/>
    <property type="match status" value="1"/>
</dbReference>
<protein>
    <submittedName>
        <fullName evidence="10">Tubulin domain-containing protein</fullName>
    </submittedName>
</protein>
<dbReference type="Gene3D" id="3.30.1330.20">
    <property type="entry name" value="Tubulin/FtsZ, C-terminal domain"/>
    <property type="match status" value="1"/>
</dbReference>
<accession>A0A0R3VVY9</accession>
<name>A0A0R3VVY9_TAEAS</name>
<reference evidence="8 9" key="2">
    <citation type="submission" date="2018-11" db="EMBL/GenBank/DDBJ databases">
        <authorList>
            <consortium name="Pathogen Informatics"/>
        </authorList>
    </citation>
    <scope>NUCLEOTIDE SEQUENCE [LARGE SCALE GENOMIC DNA]</scope>
</reference>
<keyword evidence="2" id="KW-0493">Microtubule</keyword>
<dbReference type="PANTHER" id="PTHR11588">
    <property type="entry name" value="TUBULIN"/>
    <property type="match status" value="1"/>
</dbReference>
<dbReference type="GO" id="GO:0005525">
    <property type="term" value="F:GTP binding"/>
    <property type="evidence" value="ECO:0007669"/>
    <property type="project" value="UniProtKB-KW"/>
</dbReference>
<dbReference type="InterPro" id="IPR037103">
    <property type="entry name" value="Tubulin/FtsZ-like_C"/>
</dbReference>
<organism evidence="10">
    <name type="scientific">Taenia asiatica</name>
    <name type="common">Asian tapeworm</name>
    <dbReference type="NCBI Taxonomy" id="60517"/>
    <lineage>
        <taxon>Eukaryota</taxon>
        <taxon>Metazoa</taxon>
        <taxon>Spiralia</taxon>
        <taxon>Lophotrochozoa</taxon>
        <taxon>Platyhelminthes</taxon>
        <taxon>Cestoda</taxon>
        <taxon>Eucestoda</taxon>
        <taxon>Cyclophyllidea</taxon>
        <taxon>Taeniidae</taxon>
        <taxon>Taenia</taxon>
    </lineage>
</organism>
<evidence type="ECO:0000256" key="5">
    <source>
        <dbReference type="ARBA" id="ARBA00023134"/>
    </source>
</evidence>
<dbReference type="InterPro" id="IPR000217">
    <property type="entry name" value="Tubulin"/>
</dbReference>
<evidence type="ECO:0000256" key="2">
    <source>
        <dbReference type="ARBA" id="ARBA00022701"/>
    </source>
</evidence>
<dbReference type="PRINTS" id="PR01162">
    <property type="entry name" value="ALPHATUBULIN"/>
</dbReference>
<dbReference type="InterPro" id="IPR036525">
    <property type="entry name" value="Tubulin/FtsZ_GTPase_sf"/>
</dbReference>
<dbReference type="GO" id="GO:0007017">
    <property type="term" value="P:microtubule-based process"/>
    <property type="evidence" value="ECO:0007669"/>
    <property type="project" value="InterPro"/>
</dbReference>
<dbReference type="STRING" id="60517.A0A0R3VVY9"/>
<sequence>MNGLLTIHLGQCGVQIGNAVWELLACEHGISADGRLFSASNSALGCDRAEQGEDIGVFFSESRQRYYPRAIMVDLEPTVIDEIRVGAYKKLWKSSNLLTGKEDAANNYARAYINIGRKMLGSLMEQVRTTVERCDGFAGFNLVHSLAGGTGSGLTALLLECLFEEYVKKVRFSTTIYPSRICSQSTVDPYNALLSMKATMDTLDCSLLMDNKAITDRCVAQMSIEKPTYTTLNRFVAMLVSSIYLSHRFSFMGNQHADIIDLLTNIIPYPRIRFPIVCTTPLYAKATQHHELVSVPIITRRVFTQEATTLDCNIEKRCFISVAMLYRGVASTGEVSAALKNVRHYPEFVNGDGFLDWCPNKFKVGVTPLSPVTVPTCAMAAAPTSVCMVAGNIAVTDAFKSTVTKFDMLFKKCAFIHWFVCEGLEEAELKEARDDLCGLINEYADLVDRDAPAEVCSEQTTESEDGSCRMRATAAPKRSPEPLRINLTIRERMPTPSASHHPILNGPCAGRGPPPPCSPRPILSINMSNRRPRKGSQSKRPLVAYRGRRILQTPPEMFEEMEEEYSYGFFDIFNQQQDEMEGFPPRAMRDVYPNSVPTFPTFQSQFWRG</sequence>
<evidence type="ECO:0000313" key="10">
    <source>
        <dbReference type="WBParaSite" id="TASK_0000157901-mRNA-1"/>
    </source>
</evidence>
<dbReference type="CDD" id="cd02186">
    <property type="entry name" value="alpha_tubulin"/>
    <property type="match status" value="1"/>
</dbReference>
<dbReference type="SMART" id="SM00864">
    <property type="entry name" value="Tubulin"/>
    <property type="match status" value="1"/>
</dbReference>
<evidence type="ECO:0000313" key="8">
    <source>
        <dbReference type="EMBL" id="VDK23291.1"/>
    </source>
</evidence>
<dbReference type="GO" id="GO:0005874">
    <property type="term" value="C:microtubule"/>
    <property type="evidence" value="ECO:0007669"/>
    <property type="project" value="UniProtKB-KW"/>
</dbReference>
<dbReference type="EMBL" id="UYRS01000453">
    <property type="protein sequence ID" value="VDK23291.1"/>
    <property type="molecule type" value="Genomic_DNA"/>
</dbReference>
<comment type="catalytic activity">
    <reaction evidence="6">
        <text>GTP + H2O = GDP + phosphate + H(+)</text>
        <dbReference type="Rhea" id="RHEA:19669"/>
        <dbReference type="ChEBI" id="CHEBI:15377"/>
        <dbReference type="ChEBI" id="CHEBI:15378"/>
        <dbReference type="ChEBI" id="CHEBI:37565"/>
        <dbReference type="ChEBI" id="CHEBI:43474"/>
        <dbReference type="ChEBI" id="CHEBI:58189"/>
    </reaction>
    <physiologicalReaction direction="left-to-right" evidence="6">
        <dbReference type="Rhea" id="RHEA:19670"/>
    </physiologicalReaction>
</comment>
<evidence type="ECO:0000256" key="3">
    <source>
        <dbReference type="ARBA" id="ARBA00022741"/>
    </source>
</evidence>
<dbReference type="InterPro" id="IPR003008">
    <property type="entry name" value="Tubulin_FtsZ_GTPase"/>
</dbReference>
<dbReference type="Proteomes" id="UP000282613">
    <property type="component" value="Unassembled WGS sequence"/>
</dbReference>
<dbReference type="Pfam" id="PF03953">
    <property type="entry name" value="Tubulin_C"/>
    <property type="match status" value="1"/>
</dbReference>
<evidence type="ECO:0000256" key="6">
    <source>
        <dbReference type="ARBA" id="ARBA00049117"/>
    </source>
</evidence>
<proteinExistence type="inferred from homology"/>
<evidence type="ECO:0000256" key="1">
    <source>
        <dbReference type="ARBA" id="ARBA00009636"/>
    </source>
</evidence>
<keyword evidence="5" id="KW-0342">GTP-binding</keyword>
<evidence type="ECO:0000259" key="7">
    <source>
        <dbReference type="SMART" id="SM00864"/>
    </source>
</evidence>
<feature type="domain" description="Tubulin/FtsZ GTPase" evidence="7">
    <location>
        <begin position="55"/>
        <end position="251"/>
    </location>
</feature>
<dbReference type="WBParaSite" id="TASK_0000157901-mRNA-1">
    <property type="protein sequence ID" value="TASK_0000157901-mRNA-1"/>
    <property type="gene ID" value="TASK_0000157901"/>
</dbReference>
<reference evidence="10" key="1">
    <citation type="submission" date="2017-02" db="UniProtKB">
        <authorList>
            <consortium name="WormBaseParasite"/>
        </authorList>
    </citation>
    <scope>IDENTIFICATION</scope>
</reference>
<gene>
    <name evidence="8" type="ORF">TASK_LOCUS1580</name>
</gene>
<dbReference type="PROSITE" id="PS00227">
    <property type="entry name" value="TUBULIN"/>
    <property type="match status" value="1"/>
</dbReference>
<dbReference type="SUPFAM" id="SSF55307">
    <property type="entry name" value="Tubulin C-terminal domain-like"/>
    <property type="match status" value="1"/>
</dbReference>
<dbReference type="AlphaFoldDB" id="A0A0R3VVY9"/>
<keyword evidence="3" id="KW-0547">Nucleotide-binding</keyword>
<dbReference type="OrthoDB" id="6250647at2759"/>